<gene>
    <name evidence="1" type="ORF">PG993_003627</name>
</gene>
<evidence type="ECO:0000313" key="2">
    <source>
        <dbReference type="Proteomes" id="UP001444661"/>
    </source>
</evidence>
<comment type="caution">
    <text evidence="1">The sequence shown here is derived from an EMBL/GenBank/DDBJ whole genome shotgun (WGS) entry which is preliminary data.</text>
</comment>
<evidence type="ECO:0000313" key="1">
    <source>
        <dbReference type="EMBL" id="KAK8052242.1"/>
    </source>
</evidence>
<protein>
    <submittedName>
        <fullName evidence="1">Peptidase</fullName>
    </submittedName>
</protein>
<proteinExistence type="predicted"/>
<organism evidence="1 2">
    <name type="scientific">Apiospora rasikravindrae</name>
    <dbReference type="NCBI Taxonomy" id="990691"/>
    <lineage>
        <taxon>Eukaryota</taxon>
        <taxon>Fungi</taxon>
        <taxon>Dikarya</taxon>
        <taxon>Ascomycota</taxon>
        <taxon>Pezizomycotina</taxon>
        <taxon>Sordariomycetes</taxon>
        <taxon>Xylariomycetidae</taxon>
        <taxon>Amphisphaeriales</taxon>
        <taxon>Apiosporaceae</taxon>
        <taxon>Apiospora</taxon>
    </lineage>
</organism>
<keyword evidence="2" id="KW-1185">Reference proteome</keyword>
<dbReference type="Gene3D" id="3.40.50.200">
    <property type="entry name" value="Peptidase S8/S53 domain"/>
    <property type="match status" value="1"/>
</dbReference>
<reference evidence="1 2" key="1">
    <citation type="submission" date="2023-01" db="EMBL/GenBank/DDBJ databases">
        <title>Analysis of 21 Apiospora genomes using comparative genomics revels a genus with tremendous synthesis potential of carbohydrate active enzymes and secondary metabolites.</title>
        <authorList>
            <person name="Sorensen T."/>
        </authorList>
    </citation>
    <scope>NUCLEOTIDE SEQUENCE [LARGE SCALE GENOMIC DNA]</scope>
    <source>
        <strain evidence="1 2">CBS 33761</strain>
    </source>
</reference>
<sequence>MRMSINFGTQSPYGSGPFTEPELDNGGIIVAAGNPSGCGKCSSGLYNAGQPSELLSILGVGTVANKNEQPPGVDKYGAFFNDNIFSSLAHVVGDLVDYYSATAPVWLDYVLTLQLVEPGGHTISTWPLGRGGGYTILSGTSMAISP</sequence>
<name>A0ABR1U045_9PEZI</name>
<accession>A0ABR1U045</accession>
<dbReference type="SUPFAM" id="SSF52743">
    <property type="entry name" value="Subtilisin-like"/>
    <property type="match status" value="1"/>
</dbReference>
<dbReference type="EMBL" id="JAQQWK010000002">
    <property type="protein sequence ID" value="KAK8052242.1"/>
    <property type="molecule type" value="Genomic_DNA"/>
</dbReference>
<dbReference type="Proteomes" id="UP001444661">
    <property type="component" value="Unassembled WGS sequence"/>
</dbReference>
<dbReference type="InterPro" id="IPR036852">
    <property type="entry name" value="Peptidase_S8/S53_dom_sf"/>
</dbReference>